<organism evidence="4 5">
    <name type="scientific">Paramuricea clavata</name>
    <name type="common">Red gorgonian</name>
    <name type="synonym">Violescent sea-whip</name>
    <dbReference type="NCBI Taxonomy" id="317549"/>
    <lineage>
        <taxon>Eukaryota</taxon>
        <taxon>Metazoa</taxon>
        <taxon>Cnidaria</taxon>
        <taxon>Anthozoa</taxon>
        <taxon>Octocorallia</taxon>
        <taxon>Malacalcyonacea</taxon>
        <taxon>Plexauridae</taxon>
        <taxon>Paramuricea</taxon>
    </lineage>
</organism>
<name>A0A7D9LP23_PARCT</name>
<keyword evidence="5" id="KW-1185">Reference proteome</keyword>
<accession>A0A7D9LP23</accession>
<protein>
    <submittedName>
        <fullName evidence="4">TNF receptor-associated factor 3-like</fullName>
    </submittedName>
</protein>
<dbReference type="Proteomes" id="UP001152795">
    <property type="component" value="Unassembled WGS sequence"/>
</dbReference>
<dbReference type="PANTHER" id="PTHR10131">
    <property type="entry name" value="TNF RECEPTOR ASSOCIATED FACTOR"/>
    <property type="match status" value="1"/>
</dbReference>
<dbReference type="GO" id="GO:0008270">
    <property type="term" value="F:zinc ion binding"/>
    <property type="evidence" value="ECO:0007669"/>
    <property type="project" value="UniProtKB-KW"/>
</dbReference>
<keyword evidence="4" id="KW-0675">Receptor</keyword>
<dbReference type="PROSITE" id="PS50145">
    <property type="entry name" value="ZF_TRAF"/>
    <property type="match status" value="2"/>
</dbReference>
<dbReference type="Pfam" id="PF02176">
    <property type="entry name" value="zf-TRAF"/>
    <property type="match status" value="1"/>
</dbReference>
<dbReference type="OrthoDB" id="5985214at2759"/>
<keyword evidence="2" id="KW-0863">Zinc-finger</keyword>
<gene>
    <name evidence="4" type="ORF">PACLA_8A088360</name>
</gene>
<dbReference type="InterPro" id="IPR013083">
    <property type="entry name" value="Znf_RING/FYVE/PHD"/>
</dbReference>
<evidence type="ECO:0000256" key="2">
    <source>
        <dbReference type="ARBA" id="ARBA00022771"/>
    </source>
</evidence>
<dbReference type="PANTHER" id="PTHR10131:SF94">
    <property type="entry name" value="TNF RECEPTOR-ASSOCIATED FACTOR 4"/>
    <property type="match status" value="1"/>
</dbReference>
<dbReference type="SUPFAM" id="SSF49599">
    <property type="entry name" value="TRAF domain-like"/>
    <property type="match status" value="2"/>
</dbReference>
<evidence type="ECO:0000313" key="4">
    <source>
        <dbReference type="EMBL" id="CAB4036287.1"/>
    </source>
</evidence>
<evidence type="ECO:0000256" key="1">
    <source>
        <dbReference type="ARBA" id="ARBA00022723"/>
    </source>
</evidence>
<dbReference type="Gene3D" id="3.30.40.10">
    <property type="entry name" value="Zinc/RING finger domain, C3HC4 (zinc finger)"/>
    <property type="match status" value="3"/>
</dbReference>
<feature type="non-terminal residue" evidence="4">
    <location>
        <position position="140"/>
    </location>
</feature>
<dbReference type="GO" id="GO:0043122">
    <property type="term" value="P:regulation of canonical NF-kappaB signal transduction"/>
    <property type="evidence" value="ECO:0007669"/>
    <property type="project" value="TreeGrafter"/>
</dbReference>
<sequence>VFPYVRTRRELNAISLHCANPGCSWHGDYEQLEGHSQVCEHALITCVHSQCQMKLQRSDMDEHLKSECEYRDVKCDYCGQDVTFASMKKHTDTSCEGAPVTCRYCKEDVLRKDIEKHERDDCDEAPTTCEFHAVGCNHTE</sequence>
<dbReference type="EMBL" id="CACRXK020021868">
    <property type="protein sequence ID" value="CAB4036287.1"/>
    <property type="molecule type" value="Genomic_DNA"/>
</dbReference>
<proteinExistence type="predicted"/>
<keyword evidence="3" id="KW-0862">Zinc</keyword>
<keyword evidence="1" id="KW-0479">Metal-binding</keyword>
<dbReference type="AlphaFoldDB" id="A0A7D9LP23"/>
<dbReference type="InterPro" id="IPR001293">
    <property type="entry name" value="Znf_TRAF"/>
</dbReference>
<evidence type="ECO:0000313" key="5">
    <source>
        <dbReference type="Proteomes" id="UP001152795"/>
    </source>
</evidence>
<reference evidence="4" key="1">
    <citation type="submission" date="2020-04" db="EMBL/GenBank/DDBJ databases">
        <authorList>
            <person name="Alioto T."/>
            <person name="Alioto T."/>
            <person name="Gomez Garrido J."/>
        </authorList>
    </citation>
    <scope>NUCLEOTIDE SEQUENCE</scope>
    <source>
        <strain evidence="4">A484AB</strain>
    </source>
</reference>
<evidence type="ECO:0000256" key="3">
    <source>
        <dbReference type="ARBA" id="ARBA00022833"/>
    </source>
</evidence>
<feature type="non-terminal residue" evidence="4">
    <location>
        <position position="1"/>
    </location>
</feature>
<comment type="caution">
    <text evidence="4">The sequence shown here is derived from an EMBL/GenBank/DDBJ whole genome shotgun (WGS) entry which is preliminary data.</text>
</comment>